<dbReference type="Pfam" id="PF00305">
    <property type="entry name" value="Lipoxygenase"/>
    <property type="match status" value="1"/>
</dbReference>
<evidence type="ECO:0000256" key="1">
    <source>
        <dbReference type="ARBA" id="ARBA00022723"/>
    </source>
</evidence>
<dbReference type="Proteomes" id="UP001146120">
    <property type="component" value="Unassembled WGS sequence"/>
</dbReference>
<dbReference type="InterPro" id="IPR000907">
    <property type="entry name" value="LipOase"/>
</dbReference>
<feature type="chain" id="PRO_5043337758" description="Lipoxygenase domain-containing protein" evidence="4">
    <location>
        <begin position="20"/>
        <end position="581"/>
    </location>
</feature>
<proteinExistence type="predicted"/>
<feature type="domain" description="Lipoxygenase" evidence="5">
    <location>
        <begin position="204"/>
        <end position="581"/>
    </location>
</feature>
<comment type="caution">
    <text evidence="6">The sequence shown here is derived from an EMBL/GenBank/DDBJ whole genome shotgun (WGS) entry which is preliminary data.</text>
</comment>
<dbReference type="SUPFAM" id="SSF48484">
    <property type="entry name" value="Lipoxigenase"/>
    <property type="match status" value="1"/>
</dbReference>
<sequence>MRRFIATTLVAWAATAVQAEGLSIPNHNVDDFQSELRDNENGTASALRAQAVRDTAGKIYNEPRAWVIDGKPYPFCNGPVVRPGSLAASIVAKESQLLKSYSDTHAASYIQTAASITYKSVDDYLSFYDKIQTTLPRPMGSDISDETYGEQRLTILGFTLKTTSADSYAAILEDVPDEQAASVCGDFSTVASLGQSERLLVSDFGDFAQWTDEKQKATKYAPGTIGFFCFNEEKSQLLPLAIHIVDTNITYTSADRLEEWTLAKMALTSVELNFQQIWHFAETHATTSPIRVELMRNTAPTHPINALLQHHFQVDSALELAASIQLFNKSTAVDQTLAWGATGSMRYLAHLFDKRMSMKNTFNADIKRLGNSLPRIHKYAQYGAMHHEAIETFVREYLGAYYRDDFAVRGDRELNAWARACAQIPHLADFPEKFENLEKLVQLVTHLVFTVTVKHHAMNGAVSWHMVSMPYSTPALWKPLPRSKLTKEDKLDLVEYTIPPTQIRGFIMLVSLFRRDLPHDRSLLEAYNVAPFKDEANLNNVIDRHMRNLQSIENRISGQENGQQWPYVVLKPSMLPYYSWI</sequence>
<evidence type="ECO:0000313" key="6">
    <source>
        <dbReference type="EMBL" id="DAZ93894.1"/>
    </source>
</evidence>
<dbReference type="PANTHER" id="PTHR11771">
    <property type="entry name" value="LIPOXYGENASE"/>
    <property type="match status" value="1"/>
</dbReference>
<keyword evidence="2" id="KW-0223">Dioxygenase</keyword>
<reference evidence="6" key="1">
    <citation type="submission" date="2022-11" db="EMBL/GenBank/DDBJ databases">
        <authorList>
            <person name="Morgan W.R."/>
            <person name="Tartar A."/>
        </authorList>
    </citation>
    <scope>NUCLEOTIDE SEQUENCE</scope>
    <source>
        <strain evidence="6">ARSEF 373</strain>
    </source>
</reference>
<organism evidence="6 7">
    <name type="scientific">Lagenidium giganteum</name>
    <dbReference type="NCBI Taxonomy" id="4803"/>
    <lineage>
        <taxon>Eukaryota</taxon>
        <taxon>Sar</taxon>
        <taxon>Stramenopiles</taxon>
        <taxon>Oomycota</taxon>
        <taxon>Peronosporomycetes</taxon>
        <taxon>Pythiales</taxon>
        <taxon>Pythiaceae</taxon>
    </lineage>
</organism>
<keyword evidence="3" id="KW-0560">Oxidoreductase</keyword>
<protein>
    <recommendedName>
        <fullName evidence="5">Lipoxygenase domain-containing protein</fullName>
    </recommendedName>
</protein>
<keyword evidence="1" id="KW-0479">Metal-binding</keyword>
<keyword evidence="4" id="KW-0732">Signal</keyword>
<dbReference type="GO" id="GO:0046872">
    <property type="term" value="F:metal ion binding"/>
    <property type="evidence" value="ECO:0007669"/>
    <property type="project" value="UniProtKB-KW"/>
</dbReference>
<dbReference type="EMBL" id="DAKRPA010000284">
    <property type="protein sequence ID" value="DAZ93894.1"/>
    <property type="molecule type" value="Genomic_DNA"/>
</dbReference>
<name>A0AAV2YKP8_9STRA</name>
<evidence type="ECO:0000313" key="7">
    <source>
        <dbReference type="Proteomes" id="UP001146120"/>
    </source>
</evidence>
<evidence type="ECO:0000256" key="3">
    <source>
        <dbReference type="ARBA" id="ARBA00023002"/>
    </source>
</evidence>
<dbReference type="GO" id="GO:0034440">
    <property type="term" value="P:lipid oxidation"/>
    <property type="evidence" value="ECO:0007669"/>
    <property type="project" value="InterPro"/>
</dbReference>
<reference evidence="6" key="2">
    <citation type="journal article" date="2023" name="Microbiol Resour">
        <title>Decontamination and Annotation of the Draft Genome Sequence of the Oomycete Lagenidium giganteum ARSEF 373.</title>
        <authorList>
            <person name="Morgan W.R."/>
            <person name="Tartar A."/>
        </authorList>
    </citation>
    <scope>NUCLEOTIDE SEQUENCE</scope>
    <source>
        <strain evidence="6">ARSEF 373</strain>
    </source>
</reference>
<keyword evidence="7" id="KW-1185">Reference proteome</keyword>
<feature type="signal peptide" evidence="4">
    <location>
        <begin position="1"/>
        <end position="19"/>
    </location>
</feature>
<gene>
    <name evidence="6" type="ORF">N0F65_004741</name>
</gene>
<evidence type="ECO:0000256" key="2">
    <source>
        <dbReference type="ARBA" id="ARBA00022964"/>
    </source>
</evidence>
<evidence type="ECO:0000256" key="4">
    <source>
        <dbReference type="SAM" id="SignalP"/>
    </source>
</evidence>
<dbReference type="InterPro" id="IPR036226">
    <property type="entry name" value="LipOase_C_sf"/>
</dbReference>
<dbReference type="Gene3D" id="3.10.450.60">
    <property type="match status" value="1"/>
</dbReference>
<evidence type="ECO:0000259" key="5">
    <source>
        <dbReference type="PROSITE" id="PS51393"/>
    </source>
</evidence>
<dbReference type="AlphaFoldDB" id="A0AAV2YKP8"/>
<dbReference type="PROSITE" id="PS51393">
    <property type="entry name" value="LIPOXYGENASE_3"/>
    <property type="match status" value="1"/>
</dbReference>
<dbReference type="Gene3D" id="1.20.245.10">
    <property type="entry name" value="Lipoxygenase-1, Domain 5"/>
    <property type="match status" value="1"/>
</dbReference>
<dbReference type="InterPro" id="IPR013819">
    <property type="entry name" value="LipOase_C"/>
</dbReference>
<dbReference type="GO" id="GO:0016702">
    <property type="term" value="F:oxidoreductase activity, acting on single donors with incorporation of molecular oxygen, incorporation of two atoms of oxygen"/>
    <property type="evidence" value="ECO:0007669"/>
    <property type="project" value="InterPro"/>
</dbReference>
<accession>A0AAV2YKP8</accession>